<dbReference type="PANTHER" id="PTHR45734">
    <property type="entry name" value="TENSIN"/>
    <property type="match status" value="1"/>
</dbReference>
<dbReference type="SUPFAM" id="SSF55550">
    <property type="entry name" value="SH2 domain"/>
    <property type="match status" value="1"/>
</dbReference>
<keyword evidence="4" id="KW-0965">Cell junction</keyword>
<evidence type="ECO:0000259" key="9">
    <source>
        <dbReference type="PROSITE" id="PS50001"/>
    </source>
</evidence>
<dbReference type="InterPro" id="IPR006020">
    <property type="entry name" value="PTB/PI_dom"/>
</dbReference>
<proteinExistence type="inferred from homology"/>
<feature type="region of interest" description="Disordered" evidence="7">
    <location>
        <begin position="488"/>
        <end position="531"/>
    </location>
</feature>
<dbReference type="FunFam" id="2.60.40.1110:FF:000002">
    <property type="entry name" value="tensin-1 isoform X2"/>
    <property type="match status" value="1"/>
</dbReference>
<dbReference type="Gene3D" id="3.90.190.10">
    <property type="entry name" value="Protein tyrosine phosphatase superfamily"/>
    <property type="match status" value="1"/>
</dbReference>
<dbReference type="SUPFAM" id="SSF50729">
    <property type="entry name" value="PH domain-like"/>
    <property type="match status" value="1"/>
</dbReference>
<dbReference type="FunFam" id="2.30.29.30:FF:000039">
    <property type="entry name" value="Tensin 1"/>
    <property type="match status" value="1"/>
</dbReference>
<dbReference type="InterPro" id="IPR033929">
    <property type="entry name" value="Tensin_PTB"/>
</dbReference>
<dbReference type="GO" id="GO:0010761">
    <property type="term" value="P:fibroblast migration"/>
    <property type="evidence" value="ECO:0007669"/>
    <property type="project" value="TreeGrafter"/>
</dbReference>
<evidence type="ECO:0000313" key="12">
    <source>
        <dbReference type="Ensembl" id="ENSCCRP00020119207.1"/>
    </source>
</evidence>
<dbReference type="InterPro" id="IPR029021">
    <property type="entry name" value="Prot-tyrosine_phosphatase-like"/>
</dbReference>
<evidence type="ECO:0000256" key="1">
    <source>
        <dbReference type="ARBA" id="ARBA00004246"/>
    </source>
</evidence>
<dbReference type="SMART" id="SM01326">
    <property type="entry name" value="PTEN_C2"/>
    <property type="match status" value="1"/>
</dbReference>
<sequence>MARLNWCLAAVIRWGKFLFSCFFPLRAARRDKTEDFEAVHSHTFKAKTFKKAKSCAVCKQALTKEGLHLLFVFHLRTLSLMQKLEESNEVDLVYITERIIALSFTGATEEHRYSVHLREVTSMLRSKHQQHYLLLNLSEWRHDITKQNPKVLDFGWPDHHAPALEKICSICKAIDTWLNADPHNVVVLHNKGNWGRTGVVVGAYMHYSNLSASADQALDRFAMKHFYEDKAMPMGQPSQRRYVHYFAGLLSGHIKINNKPLFLHHVIMHGIPNFESKGGCRPFLKIYQAMQPVYTSGIYNVQGDSHTGICITIEPGLLLKGDILLKCYHKRYQNPSRDVIFRVQFHTCALHNLALVFTKNDLDETFKDERFPEYGKVEFIFSFDPEKIKGLDHLQNGPSVSVDYNTQDPLIRWDSYENFNRRFEDIKDEVVGLISPVDGSLYFQFQKKDSLEGTVPPNGGYSTDRAPPVVEHALPLPVANHPLPAADHALSVSSDSGNSTASVKTDRTDDAQQSLSSSGPVSQAPPESAISPCENQELGQLLSGSEGPPLLPHQNFLSFANTSPGVGVRHLVPAQVHVNGQAGAERETDIIDDELPESQVGDNSVGSLGTFSSFEGQNTPADSKPITESTVVEVERQLGNFLERRPKKEMPVHQLRGSSSAHGLIEYSGQNEGMYRSQSYGGLMLDGGLQYLPQAPERNTSSREAVQRGLSAWHQYGLVDDPFFGSDGALPRFPTCGGGSQQDVEQSIDALNMLMLDLEPSHTPFPKSQSAPAGENFSAFQPPFAQTLSPQALSPIYQQDPYSIRGGSGTTPSPTLPLPSPIKPQYVYPGSSEVSYSPDLQGTFPVPQKSTPSSPLPPVTIAKEPEPKSEEETLNLEGLVAHRVAGSHSRTVTPDEAMPTMRRRTTSESQYLSSQNDSAAHRVCSPLKPVSPDFANTIAMNPGGQPKEKTVHSYREAFEEMETSPFNPTHSSAGETHPLTPTFSVSPKTLPEIPYFNLCMFSFPAERVFTLQSEFQSELFKTLLQSAFASFPSEPVRAPLFPDTFTYLNPDEATVNIVGVHHIPGSPNTLHRTVATNTPPSPALQRRLGGPSSPALGRRLPTANGGSEPTTPNSPLLGRSGKFIPPSPVLDRHYSPASATPDERHGAESRQSISSLVQPGLGRPYQDTIVNINVVAVFCLCMDIWMTSDTFNLLCFLAICILKDREPGAFVIRDSNSFRGAYGLAMKVASPPPMVQQKKVGDITNELVRHFLIETSAKGVRLKGCPNEPYFGCLSALVYQHAITPLALPCKLMIPTRDPNEEALELATPTSSTMDLLKQGAACNVLYINSVDMESLTGPQAVAKAITETLAAKSFPTATIVHFKVSTQGITLTDNQRKVFFRRHYPMNMITYCNLDPQDRKWNKAEGGVAKLFGFVARKQGSTTDNVSHLFAELEPDQPASTIVHFVSKFMLNIQKP</sequence>
<dbReference type="PANTHER" id="PTHR45734:SF3">
    <property type="entry name" value="TENSIN-1"/>
    <property type="match status" value="1"/>
</dbReference>
<dbReference type="SUPFAM" id="SSF49562">
    <property type="entry name" value="C2 domain (Calcium/lipid-binding domain, CaLB)"/>
    <property type="match status" value="1"/>
</dbReference>
<dbReference type="SMART" id="SM00462">
    <property type="entry name" value="PTB"/>
    <property type="match status" value="1"/>
</dbReference>
<evidence type="ECO:0000256" key="6">
    <source>
        <dbReference type="PROSITE-ProRule" id="PRU00191"/>
    </source>
</evidence>
<feature type="compositionally biased region" description="Polar residues" evidence="7">
    <location>
        <begin position="1066"/>
        <end position="1078"/>
    </location>
</feature>
<dbReference type="InterPro" id="IPR036860">
    <property type="entry name" value="SH2_dom_sf"/>
</dbReference>
<dbReference type="InterPro" id="IPR029023">
    <property type="entry name" value="Tensin_phosphatase"/>
</dbReference>
<feature type="region of interest" description="Disordered" evidence="7">
    <location>
        <begin position="799"/>
        <end position="868"/>
    </location>
</feature>
<comment type="subcellular location">
    <subcellularLocation>
        <location evidence="1">Cell junction</location>
        <location evidence="1">Focal adhesion</location>
    </subcellularLocation>
</comment>
<dbReference type="Gene3D" id="2.30.29.30">
    <property type="entry name" value="Pleckstrin-homology domain (PH domain)/Phosphotyrosine-binding domain (PTB)"/>
    <property type="match status" value="1"/>
</dbReference>
<dbReference type="InterPro" id="IPR000980">
    <property type="entry name" value="SH2"/>
</dbReference>
<evidence type="ECO:0000256" key="7">
    <source>
        <dbReference type="SAM" id="MobiDB-lite"/>
    </source>
</evidence>
<evidence type="ECO:0000256" key="3">
    <source>
        <dbReference type="ARBA" id="ARBA00022553"/>
    </source>
</evidence>
<feature type="region of interest" description="Disordered" evidence="7">
    <location>
        <begin position="760"/>
        <end position="781"/>
    </location>
</feature>
<dbReference type="InterPro" id="IPR003595">
    <property type="entry name" value="Tyr_Pase_cat"/>
</dbReference>
<feature type="domain" description="Phosphatase tensin-type" evidence="10">
    <location>
        <begin position="81"/>
        <end position="253"/>
    </location>
</feature>
<dbReference type="InterPro" id="IPR013625">
    <property type="entry name" value="PTB"/>
</dbReference>
<evidence type="ECO:0000256" key="2">
    <source>
        <dbReference type="ARBA" id="ARBA00007881"/>
    </source>
</evidence>
<dbReference type="CDD" id="cd01213">
    <property type="entry name" value="PTB_tensin"/>
    <property type="match status" value="1"/>
</dbReference>
<evidence type="ECO:0000256" key="4">
    <source>
        <dbReference type="ARBA" id="ARBA00022949"/>
    </source>
</evidence>
<feature type="compositionally biased region" description="Polar residues" evidence="7">
    <location>
        <begin position="491"/>
        <end position="503"/>
    </location>
</feature>
<evidence type="ECO:0008006" key="14">
    <source>
        <dbReference type="Google" id="ProtNLM"/>
    </source>
</evidence>
<organism evidence="12 13">
    <name type="scientific">Cyprinus carpio</name>
    <name type="common">Common carp</name>
    <dbReference type="NCBI Taxonomy" id="7962"/>
    <lineage>
        <taxon>Eukaryota</taxon>
        <taxon>Metazoa</taxon>
        <taxon>Chordata</taxon>
        <taxon>Craniata</taxon>
        <taxon>Vertebrata</taxon>
        <taxon>Euteleostomi</taxon>
        <taxon>Actinopterygii</taxon>
        <taxon>Neopterygii</taxon>
        <taxon>Teleostei</taxon>
        <taxon>Ostariophysi</taxon>
        <taxon>Cypriniformes</taxon>
        <taxon>Cyprinidae</taxon>
        <taxon>Cyprininae</taxon>
        <taxon>Cyprinus</taxon>
    </lineage>
</organism>
<evidence type="ECO:0000256" key="8">
    <source>
        <dbReference type="SAM" id="SignalP"/>
    </source>
</evidence>
<dbReference type="InterPro" id="IPR014020">
    <property type="entry name" value="Tensin_C2-dom"/>
</dbReference>
<feature type="domain" description="SH2" evidence="9">
    <location>
        <begin position="1185"/>
        <end position="1296"/>
    </location>
</feature>
<protein>
    <recommendedName>
        <fullName evidence="14">Tensin 1</fullName>
    </recommendedName>
</protein>
<dbReference type="GO" id="GO:0005925">
    <property type="term" value="C:focal adhesion"/>
    <property type="evidence" value="ECO:0007669"/>
    <property type="project" value="UniProtKB-SubCell"/>
</dbReference>
<dbReference type="SMART" id="SM00252">
    <property type="entry name" value="SH2"/>
    <property type="match status" value="1"/>
</dbReference>
<dbReference type="PROSITE" id="PS51181">
    <property type="entry name" value="PPASE_TENSIN"/>
    <property type="match status" value="1"/>
</dbReference>
<dbReference type="PROSITE" id="PS50001">
    <property type="entry name" value="SH2"/>
    <property type="match status" value="1"/>
</dbReference>
<evidence type="ECO:0000256" key="5">
    <source>
        <dbReference type="ARBA" id="ARBA00022999"/>
    </source>
</evidence>
<dbReference type="PROSITE" id="PS51182">
    <property type="entry name" value="C2_TENSIN"/>
    <property type="match status" value="1"/>
</dbReference>
<evidence type="ECO:0000313" key="13">
    <source>
        <dbReference type="Proteomes" id="UP000694701"/>
    </source>
</evidence>
<reference evidence="12" key="1">
    <citation type="submission" date="2025-08" db="UniProtKB">
        <authorList>
            <consortium name="Ensembl"/>
        </authorList>
    </citation>
    <scope>IDENTIFICATION</scope>
</reference>
<comment type="similarity">
    <text evidence="2">Belongs to the PTEN phosphatase protein family.</text>
</comment>
<feature type="compositionally biased region" description="Polar residues" evidence="7">
    <location>
        <begin position="1104"/>
        <end position="1114"/>
    </location>
</feature>
<dbReference type="Gene3D" id="2.60.40.1110">
    <property type="match status" value="1"/>
</dbReference>
<feature type="region of interest" description="Disordered" evidence="7">
    <location>
        <begin position="1066"/>
        <end position="1152"/>
    </location>
</feature>
<dbReference type="Pfam" id="PF08416">
    <property type="entry name" value="PTB"/>
    <property type="match status" value="1"/>
</dbReference>
<dbReference type="InterPro" id="IPR011993">
    <property type="entry name" value="PH-like_dom_sf"/>
</dbReference>
<dbReference type="Pfam" id="PF10409">
    <property type="entry name" value="PTEN_C2"/>
    <property type="match status" value="1"/>
</dbReference>
<keyword evidence="8" id="KW-0732">Signal</keyword>
<dbReference type="Ensembl" id="ENSCCRT00020129894.1">
    <property type="protein sequence ID" value="ENSCCRP00020119207.1"/>
    <property type="gene ID" value="ENSCCRG00020053487.1"/>
</dbReference>
<feature type="compositionally biased region" description="Polar residues" evidence="7">
    <location>
        <begin position="511"/>
        <end position="521"/>
    </location>
</feature>
<evidence type="ECO:0000259" key="10">
    <source>
        <dbReference type="PROSITE" id="PS51181"/>
    </source>
</evidence>
<keyword evidence="5 6" id="KW-0727">SH2 domain</keyword>
<feature type="signal peptide" evidence="8">
    <location>
        <begin position="1"/>
        <end position="27"/>
    </location>
</feature>
<feature type="chain" id="PRO_5034876208" description="Tensin 1" evidence="8">
    <location>
        <begin position="28"/>
        <end position="1457"/>
    </location>
</feature>
<keyword evidence="3" id="KW-0597">Phosphoprotein</keyword>
<dbReference type="SUPFAM" id="SSF52799">
    <property type="entry name" value="(Phosphotyrosine protein) phosphatases II"/>
    <property type="match status" value="1"/>
</dbReference>
<dbReference type="SMART" id="SM00404">
    <property type="entry name" value="PTPc_motif"/>
    <property type="match status" value="1"/>
</dbReference>
<feature type="domain" description="C2 tensin-type" evidence="11">
    <location>
        <begin position="258"/>
        <end position="384"/>
    </location>
</feature>
<name>A0A8C2QB86_CYPCA</name>
<dbReference type="Gene3D" id="3.30.505.10">
    <property type="entry name" value="SH2 domain"/>
    <property type="match status" value="1"/>
</dbReference>
<evidence type="ECO:0000259" key="11">
    <source>
        <dbReference type="PROSITE" id="PS51182"/>
    </source>
</evidence>
<accession>A0A8C2QB86</accession>
<dbReference type="InterPro" id="IPR051484">
    <property type="entry name" value="Tensin_PTEN_phosphatase"/>
</dbReference>
<dbReference type="Proteomes" id="UP000694701">
    <property type="component" value="Unplaced"/>
</dbReference>
<dbReference type="InterPro" id="IPR035892">
    <property type="entry name" value="C2_domain_sf"/>
</dbReference>